<gene>
    <name evidence="1" type="ORF">NYG90_10055</name>
</gene>
<sequence length="202" mass="22158">MKSDALAFWLKTPISSPHCVDRHRALSPCAARKAAFLSQKSCRDRKRAESQNAVSLEKADSSMDCHADKSARDDRKADSRGKAPNLNTAQDSRIFDEKAGLCSDEQGDKTRASIDAASHKLPALSQKAESIKKTTPIILMALLLSACTTTKEAVYIPTKCKTKDIPKPMPSKESSVSEDVAEILKYTELLERDLEFCKGDGQ</sequence>
<protein>
    <submittedName>
        <fullName evidence="1">Uncharacterized protein</fullName>
    </submittedName>
</protein>
<evidence type="ECO:0000313" key="2">
    <source>
        <dbReference type="Proteomes" id="UP001173802"/>
    </source>
</evidence>
<evidence type="ECO:0000313" key="1">
    <source>
        <dbReference type="EMBL" id="MDL0083001.1"/>
    </source>
</evidence>
<name>A0ACC6FUM3_9HELI</name>
<dbReference type="EMBL" id="JANURN010000013">
    <property type="protein sequence ID" value="MDL0083001.1"/>
    <property type="molecule type" value="Genomic_DNA"/>
</dbReference>
<keyword evidence="2" id="KW-1185">Reference proteome</keyword>
<organism evidence="1 2">
    <name type="scientific">Helicobacter zhangjianzhongii</name>
    <dbReference type="NCBI Taxonomy" id="2974574"/>
    <lineage>
        <taxon>Bacteria</taxon>
        <taxon>Pseudomonadati</taxon>
        <taxon>Campylobacterota</taxon>
        <taxon>Epsilonproteobacteria</taxon>
        <taxon>Campylobacterales</taxon>
        <taxon>Helicobacteraceae</taxon>
        <taxon>Helicobacter</taxon>
    </lineage>
</organism>
<proteinExistence type="predicted"/>
<accession>A0ACC6FUM3</accession>
<comment type="caution">
    <text evidence="1">The sequence shown here is derived from an EMBL/GenBank/DDBJ whole genome shotgun (WGS) entry which is preliminary data.</text>
</comment>
<dbReference type="Proteomes" id="UP001173802">
    <property type="component" value="Unassembled WGS sequence"/>
</dbReference>
<reference evidence="1 2" key="1">
    <citation type="journal article" date="2023" name="Microorganisms">
        <title>Isolation and Genomic Characteristics of Cat-Borne Campylobacter felis sp. nov. and Sheep-Borne Campylobacter ovis sp. nov.</title>
        <authorList>
            <person name="Wang H."/>
            <person name="Li Y."/>
            <person name="Gu Y."/>
            <person name="Zhou G."/>
            <person name="Chen X."/>
            <person name="Zhang X."/>
            <person name="Shao Z."/>
            <person name="Zhang J."/>
            <person name="Zhang M."/>
        </authorList>
    </citation>
    <scope>NUCLEOTIDE SEQUENCE [LARGE SCALE GENOMIC DNA]</scope>
    <source>
        <strain evidence="1 2">XJK30-2</strain>
    </source>
</reference>